<dbReference type="Gene3D" id="2.30.110.50">
    <property type="match status" value="1"/>
</dbReference>
<protein>
    <submittedName>
        <fullName evidence="1">Phage late control D family protein</fullName>
    </submittedName>
</protein>
<dbReference type="Gene3D" id="4.10.220.110">
    <property type="match status" value="1"/>
</dbReference>
<proteinExistence type="predicted"/>
<dbReference type="EMBL" id="JACXBF010000040">
    <property type="protein sequence ID" value="MBD2799084.1"/>
    <property type="molecule type" value="Genomic_DNA"/>
</dbReference>
<name>A0AAW3YPN6_9GAMM</name>
<dbReference type="Proteomes" id="UP001193920">
    <property type="component" value="Unassembled WGS sequence"/>
</dbReference>
<comment type="caution">
    <text evidence="1">The sequence shown here is derived from an EMBL/GenBank/DDBJ whole genome shotgun (WGS) entry which is preliminary data.</text>
</comment>
<organism evidence="1">
    <name type="scientific">Xenorhabdus szentirmaii</name>
    <dbReference type="NCBI Taxonomy" id="290112"/>
    <lineage>
        <taxon>Bacteria</taxon>
        <taxon>Pseudomonadati</taxon>
        <taxon>Pseudomonadota</taxon>
        <taxon>Gammaproteobacteria</taxon>
        <taxon>Enterobacterales</taxon>
        <taxon>Morganellaceae</taxon>
        <taxon>Xenorhabdus</taxon>
    </lineage>
</organism>
<reference evidence="1" key="1">
    <citation type="submission" date="2020-09" db="EMBL/GenBank/DDBJ databases">
        <authorList>
            <person name="Palma L."/>
            <person name="Caballero P."/>
            <person name="Berry C."/>
            <person name="Del Valle E."/>
        </authorList>
    </citation>
    <scope>NUCLEOTIDE SEQUENCE</scope>
    <source>
        <strain evidence="1">M</strain>
    </source>
</reference>
<gene>
    <name evidence="1" type="ORF">ID854_01060</name>
</gene>
<dbReference type="SUPFAM" id="SSF69279">
    <property type="entry name" value="Phage tail proteins"/>
    <property type="match status" value="1"/>
</dbReference>
<evidence type="ECO:0000313" key="1">
    <source>
        <dbReference type="EMBL" id="MBD2799084.1"/>
    </source>
</evidence>
<sequence length="126" mass="14133">MSDSRTDSVWGLKTTHQVVTKNLTTQDYNYRHALTPLFSRGNAAPNDPLTVGEMYRYAEPYRNAGAETDPEPESGGFFARLHHERLLNSQHTVTGWSTSPSLAVGQVLELAGICRPRWQRAFSSRP</sequence>
<dbReference type="AlphaFoldDB" id="A0AAW3YPN6"/>
<accession>A0AAW3YPN6</accession>
<dbReference type="Pfam" id="PF05954">
    <property type="entry name" value="Phage_GPD"/>
    <property type="match status" value="1"/>
</dbReference>
<dbReference type="RefSeq" id="WP_323862585.1">
    <property type="nucleotide sequence ID" value="NZ_JACXBC010000071.1"/>
</dbReference>
<reference evidence="1" key="2">
    <citation type="journal article" date="2024" name="Toxins">
        <title>Genome Sequence Analysis of Native Xenorhabdus Strains Isolated from Entomopathogenic Nematodes in Argentina.</title>
        <authorList>
            <person name="Palma L."/>
            <person name="Frizzo L."/>
            <person name="Kaiser S."/>
            <person name="Berry C."/>
            <person name="Caballero P."/>
            <person name="Bode H.B."/>
            <person name="Del Valle E.E."/>
        </authorList>
    </citation>
    <scope>NUCLEOTIDE SEQUENCE</scope>
    <source>
        <strain evidence="1">M</strain>
    </source>
</reference>